<evidence type="ECO:0000256" key="8">
    <source>
        <dbReference type="ARBA" id="ARBA00047937"/>
    </source>
</evidence>
<dbReference type="EC" id="6.1.1.14" evidence="2"/>
<dbReference type="AlphaFoldDB" id="A0A2H4ZNG3"/>
<evidence type="ECO:0000256" key="1">
    <source>
        <dbReference type="ARBA" id="ARBA00008226"/>
    </source>
</evidence>
<keyword evidence="4" id="KW-0547">Nucleotide-binding</keyword>
<dbReference type="InterPro" id="IPR006194">
    <property type="entry name" value="Gly-tRNA-synth_heterodimer"/>
</dbReference>
<organism evidence="9">
    <name type="scientific">Paulinella longichromatophora</name>
    <dbReference type="NCBI Taxonomy" id="1708747"/>
    <lineage>
        <taxon>Eukaryota</taxon>
        <taxon>Sar</taxon>
        <taxon>Rhizaria</taxon>
        <taxon>Cercozoa</taxon>
        <taxon>Imbricatea</taxon>
        <taxon>Silicofilosea</taxon>
        <taxon>Euglyphida</taxon>
        <taxon>Paulinellidae</taxon>
        <taxon>Paulinella</taxon>
    </lineage>
</organism>
<accession>A0A2H4ZNG3</accession>
<evidence type="ECO:0000256" key="6">
    <source>
        <dbReference type="ARBA" id="ARBA00022917"/>
    </source>
</evidence>
<dbReference type="SUPFAM" id="SSF109604">
    <property type="entry name" value="HD-domain/PDEase-like"/>
    <property type="match status" value="1"/>
</dbReference>
<comment type="similarity">
    <text evidence="1">Belongs to the class-II aminoacyl-tRNA synthetase family.</text>
</comment>
<dbReference type="NCBIfam" id="TIGR00211">
    <property type="entry name" value="glyS"/>
    <property type="match status" value="1"/>
</dbReference>
<dbReference type="PANTHER" id="PTHR30075:SF2">
    <property type="entry name" value="GLYCINE--TRNA LIGASE, CHLOROPLASTIC_MITOCHONDRIAL 2"/>
    <property type="match status" value="1"/>
</dbReference>
<evidence type="ECO:0000256" key="7">
    <source>
        <dbReference type="ARBA" id="ARBA00023146"/>
    </source>
</evidence>
<dbReference type="PRINTS" id="PR01045">
    <property type="entry name" value="TRNASYNTHGB"/>
</dbReference>
<dbReference type="EMBL" id="MG264610">
    <property type="protein sequence ID" value="AUG32082.1"/>
    <property type="molecule type" value="Genomic_DNA"/>
</dbReference>
<gene>
    <name evidence="9" type="primary">glyS</name>
    <name evidence="9" type="ORF">PLO_074</name>
</gene>
<evidence type="ECO:0000313" key="9">
    <source>
        <dbReference type="EMBL" id="AUG32082.1"/>
    </source>
</evidence>
<evidence type="ECO:0000256" key="3">
    <source>
        <dbReference type="ARBA" id="ARBA00022598"/>
    </source>
</evidence>
<dbReference type="HAMAP" id="MF_00255">
    <property type="entry name" value="Gly_tRNA_synth_beta"/>
    <property type="match status" value="1"/>
</dbReference>
<dbReference type="PROSITE" id="PS50861">
    <property type="entry name" value="AA_TRNA_LIGASE_II_GLYAB"/>
    <property type="match status" value="1"/>
</dbReference>
<dbReference type="GO" id="GO:0005524">
    <property type="term" value="F:ATP binding"/>
    <property type="evidence" value="ECO:0007669"/>
    <property type="project" value="UniProtKB-KW"/>
</dbReference>
<dbReference type="Pfam" id="PF02092">
    <property type="entry name" value="tRNA_synt_2f"/>
    <property type="match status" value="1"/>
</dbReference>
<sequence>MSNFFLEIGTEELPAEFARLALPQLERLVRDDLASERISYDSILTTSTPRRLVIQINNLPNFQPDLREERKGPPISQKTIGNDPGPAVLGFAKRCGVNINNLEIHETPKGSFVFASIQQPGKPTASILSQCIPTWIAGIQGKRFMRWGSQEQRFSRPIRWLVALFDNQVIPLSLANSIPRIKSSRTSYSHRNLAQPIRLINGTEYNKAIARGNVIVDRIARATVIAESIHLATKEINARVDISEELFTELVDLVESPSLLKGVIDNRYLKLPPEILSTVMHIHQRYIPLYCIHAENDPLVLSSINTLLPEFLFVSNGELDAIKTISYGNERVLKARLADAEFFLEVDRNITSSQRYEQLGKVVFAEGLGSLKDRCDRLVWISKLLLEYIPVEIKTRQDANRAAALCKHDLVSQVVGEFPELQGVIGGKYLLAEGESRGTALAVLEHYMPRGAGDSLPTSKAGAIVAIAERLELLLSIFAKSERPSGSSDPYALRRAGNGILQILWARDWSLDLLAVLTQAADHWTQLFPVFSVNPIELTNELCQLFHQRIVFLLSEQDIDSDLIQAVAGETTSISRLMTDPIDVKSRLVHLRNLRNQKQLLPIQLVVQRAARLAEKANLSFSTINPTGLINKSLFTSKSEVAVAILLEKLYPLALKREYLQLSELLLDSTAILAEFFDGENSVMVMTDDLEIRNNRLNLLAVLRNQSSILADFSKLIN</sequence>
<dbReference type="GO" id="GO:0005829">
    <property type="term" value="C:cytosol"/>
    <property type="evidence" value="ECO:0007669"/>
    <property type="project" value="TreeGrafter"/>
</dbReference>
<keyword evidence="3" id="KW-0436">Ligase</keyword>
<dbReference type="GO" id="GO:0004820">
    <property type="term" value="F:glycine-tRNA ligase activity"/>
    <property type="evidence" value="ECO:0007669"/>
    <property type="project" value="UniProtKB-EC"/>
</dbReference>
<keyword evidence="9" id="KW-0934">Plastid</keyword>
<keyword evidence="5" id="KW-0067">ATP-binding</keyword>
<dbReference type="PANTHER" id="PTHR30075">
    <property type="entry name" value="GLYCYL-TRNA SYNTHETASE"/>
    <property type="match status" value="1"/>
</dbReference>
<keyword evidence="7 9" id="KW-0030">Aminoacyl-tRNA synthetase</keyword>
<evidence type="ECO:0000256" key="4">
    <source>
        <dbReference type="ARBA" id="ARBA00022741"/>
    </source>
</evidence>
<proteinExistence type="inferred from homology"/>
<dbReference type="InterPro" id="IPR015944">
    <property type="entry name" value="Gly-tRNA-synth_bsu"/>
</dbReference>
<evidence type="ECO:0000256" key="5">
    <source>
        <dbReference type="ARBA" id="ARBA00022840"/>
    </source>
</evidence>
<evidence type="ECO:0000256" key="2">
    <source>
        <dbReference type="ARBA" id="ARBA00012829"/>
    </source>
</evidence>
<reference evidence="9" key="1">
    <citation type="submission" date="2017-10" db="EMBL/GenBank/DDBJ databases">
        <title>Paulinella longichromatophora chromatophore genome.</title>
        <authorList>
            <person name="Lhee D."/>
            <person name="Yoon H.S."/>
        </authorList>
    </citation>
    <scope>NUCLEOTIDE SEQUENCE</scope>
</reference>
<keyword evidence="6" id="KW-0648">Protein biosynthesis</keyword>
<name>A0A2H4ZNG3_9EUKA</name>
<comment type="catalytic activity">
    <reaction evidence="8">
        <text>tRNA(Gly) + glycine + ATP = glycyl-tRNA(Gly) + AMP + diphosphate</text>
        <dbReference type="Rhea" id="RHEA:16013"/>
        <dbReference type="Rhea" id="RHEA-COMP:9664"/>
        <dbReference type="Rhea" id="RHEA-COMP:9683"/>
        <dbReference type="ChEBI" id="CHEBI:30616"/>
        <dbReference type="ChEBI" id="CHEBI:33019"/>
        <dbReference type="ChEBI" id="CHEBI:57305"/>
        <dbReference type="ChEBI" id="CHEBI:78442"/>
        <dbReference type="ChEBI" id="CHEBI:78522"/>
        <dbReference type="ChEBI" id="CHEBI:456215"/>
        <dbReference type="EC" id="6.1.1.14"/>
    </reaction>
</comment>
<dbReference type="GO" id="GO:0006426">
    <property type="term" value="P:glycyl-tRNA aminoacylation"/>
    <property type="evidence" value="ECO:0007669"/>
    <property type="project" value="InterPro"/>
</dbReference>
<geneLocation type="plastid" evidence="9"/>
<protein>
    <recommendedName>
        <fullName evidence="2">glycine--tRNA ligase</fullName>
        <ecNumber evidence="2">6.1.1.14</ecNumber>
    </recommendedName>
</protein>